<dbReference type="EMBL" id="MFSU01000090">
    <property type="protein sequence ID" value="OGI46000.1"/>
    <property type="molecule type" value="Genomic_DNA"/>
</dbReference>
<gene>
    <name evidence="3" type="ORF">A2151_01945</name>
</gene>
<dbReference type="STRING" id="1817760.A2151_01945"/>
<dbReference type="Pfam" id="PF07498">
    <property type="entry name" value="Rho_N"/>
    <property type="match status" value="1"/>
</dbReference>
<reference evidence="3 4" key="1">
    <citation type="journal article" date="2016" name="Nat. Commun.">
        <title>Thousands of microbial genomes shed light on interconnected biogeochemical processes in an aquifer system.</title>
        <authorList>
            <person name="Anantharaman K."/>
            <person name="Brown C.T."/>
            <person name="Hug L.A."/>
            <person name="Sharon I."/>
            <person name="Castelle C.J."/>
            <person name="Probst A.J."/>
            <person name="Thomas B.C."/>
            <person name="Singh A."/>
            <person name="Wilkins M.J."/>
            <person name="Karaoz U."/>
            <person name="Brodie E.L."/>
            <person name="Williams K.H."/>
            <person name="Hubbard S.S."/>
            <person name="Banfield J.F."/>
        </authorList>
    </citation>
    <scope>NUCLEOTIDE SEQUENCE [LARGE SCALE GENOMIC DNA]</scope>
</reference>
<feature type="domain" description="Rho termination factor-like N-terminal" evidence="2">
    <location>
        <begin position="2"/>
        <end position="30"/>
    </location>
</feature>
<evidence type="ECO:0000256" key="1">
    <source>
        <dbReference type="SAM" id="MobiDB-lite"/>
    </source>
</evidence>
<organism evidence="3 4">
    <name type="scientific">Candidatus Muproteobacteria bacterium RBG_16_65_34</name>
    <dbReference type="NCBI Taxonomy" id="1817760"/>
    <lineage>
        <taxon>Bacteria</taxon>
        <taxon>Pseudomonadati</taxon>
        <taxon>Pseudomonadota</taxon>
        <taxon>Candidatus Muproteobacteria</taxon>
    </lineage>
</organism>
<dbReference type="AlphaFoldDB" id="A0A1F6TLI6"/>
<dbReference type="InterPro" id="IPR032585">
    <property type="entry name" value="DUF4912"/>
</dbReference>
<protein>
    <recommendedName>
        <fullName evidence="2">Rho termination factor-like N-terminal domain-containing protein</fullName>
    </recommendedName>
</protein>
<proteinExistence type="predicted"/>
<feature type="compositionally biased region" description="Low complexity" evidence="1">
    <location>
        <begin position="65"/>
        <end position="75"/>
    </location>
</feature>
<accession>A0A1F6TLI6</accession>
<dbReference type="GO" id="GO:0006353">
    <property type="term" value="P:DNA-templated transcription termination"/>
    <property type="evidence" value="ECO:0007669"/>
    <property type="project" value="InterPro"/>
</dbReference>
<comment type="caution">
    <text evidence="3">The sequence shown here is derived from an EMBL/GenBank/DDBJ whole genome shotgun (WGS) entry which is preliminary data.</text>
</comment>
<dbReference type="Proteomes" id="UP000178885">
    <property type="component" value="Unassembled WGS sequence"/>
</dbReference>
<sequence length="301" mass="32644">METKTVEELRALAKARGLTGYSKLTRAELLKLLAKENTAPAIPHKARPAKTKSPAAKSTPRKAARPAARAAAGFPAAPPASTPDRLASGATPTSSAERIDGEEERIEQAKFAMAPPGAGFAEPRFVPDLGEDIERLPTIGEPMLGLLPQKPGILHGYWRLAPDTRAQPRPLKLRLGRITGEVFEVLEEIPVAQAHGHWYFHVEEAADYGALYLQLGYYESAGRFVSAIRRGIARIPSLYASERTDRLWWVSEEQFRAMYLRAGGFARGARLGWAASTGSPVGAPPAAHERLAWPGGVSSQR</sequence>
<evidence type="ECO:0000313" key="4">
    <source>
        <dbReference type="Proteomes" id="UP000178885"/>
    </source>
</evidence>
<evidence type="ECO:0000259" key="2">
    <source>
        <dbReference type="Pfam" id="PF07498"/>
    </source>
</evidence>
<dbReference type="Pfam" id="PF16258">
    <property type="entry name" value="DUF4912"/>
    <property type="match status" value="1"/>
</dbReference>
<name>A0A1F6TLI6_9PROT</name>
<dbReference type="InterPro" id="IPR011112">
    <property type="entry name" value="Rho-like_N"/>
</dbReference>
<feature type="region of interest" description="Disordered" evidence="1">
    <location>
        <begin position="35"/>
        <end position="102"/>
    </location>
</feature>
<evidence type="ECO:0000313" key="3">
    <source>
        <dbReference type="EMBL" id="OGI46000.1"/>
    </source>
</evidence>